<keyword evidence="1" id="KW-0732">Signal</keyword>
<sequence>MSLRTRRSWRTRVAATSAAFAVTALVAGCGADSGDGTIELRYTFWGNPDRGERTDEAVALFEERNPGVKITTTYSEFGGYWQKLATEAAGGNAPDIIQMDYTYLREYSERGQLLDLTPHIGEELNVDDLLPGLDEAGMIGDEYFAVPVGRNMMAFQYDAAVWEESGAQLPEAGWTWEEFHEAIAVVRDHLPERQWATGALGEHLHMLDVLLRQEGKTIFTDEGELGFDEADLTEFWEISERMREDGTTIPPEVLVKGDTATALGKGQVIAEFGWDNFMASAQNTYGSELSLAPYPSDTDELGLYFKPSMLMSVSARSEHPEVAAEFIDFMINDPEVGSIFGANRGLPATNTQREQAELEGVDVVIDEYEASVEDMLGEPGIAPPPGGAGVERLMSRIDEEISHGRISIEEGVERFFREAEQTLSNP</sequence>
<accession>A0ABT1JQ23</accession>
<evidence type="ECO:0000313" key="3">
    <source>
        <dbReference type="Proteomes" id="UP000791080"/>
    </source>
</evidence>
<evidence type="ECO:0000313" key="2">
    <source>
        <dbReference type="EMBL" id="MCP2334620.1"/>
    </source>
</evidence>
<feature type="signal peptide" evidence="1">
    <location>
        <begin position="1"/>
        <end position="26"/>
    </location>
</feature>
<dbReference type="InterPro" id="IPR050490">
    <property type="entry name" value="Bact_solute-bd_prot1"/>
</dbReference>
<dbReference type="Proteomes" id="UP000791080">
    <property type="component" value="Unassembled WGS sequence"/>
</dbReference>
<dbReference type="Gene3D" id="3.40.190.10">
    <property type="entry name" value="Periplasmic binding protein-like II"/>
    <property type="match status" value="2"/>
</dbReference>
<keyword evidence="2" id="KW-0813">Transport</keyword>
<dbReference type="SUPFAM" id="SSF53850">
    <property type="entry name" value="Periplasmic binding protein-like II"/>
    <property type="match status" value="1"/>
</dbReference>
<keyword evidence="2" id="KW-0762">Sugar transport</keyword>
<feature type="chain" id="PRO_5047489989" evidence="1">
    <location>
        <begin position="27"/>
        <end position="426"/>
    </location>
</feature>
<dbReference type="InterPro" id="IPR006059">
    <property type="entry name" value="SBP"/>
</dbReference>
<evidence type="ECO:0000256" key="1">
    <source>
        <dbReference type="SAM" id="SignalP"/>
    </source>
</evidence>
<comment type="caution">
    <text evidence="2">The sequence shown here is derived from an EMBL/GenBank/DDBJ whole genome shotgun (WGS) entry which is preliminary data.</text>
</comment>
<name>A0ABT1JQ23_ACTCY</name>
<organism evidence="2 3">
    <name type="scientific">Actinoalloteichus caeruleus DSM 43889</name>
    <dbReference type="NCBI Taxonomy" id="1120930"/>
    <lineage>
        <taxon>Bacteria</taxon>
        <taxon>Bacillati</taxon>
        <taxon>Actinomycetota</taxon>
        <taxon>Actinomycetes</taxon>
        <taxon>Pseudonocardiales</taxon>
        <taxon>Pseudonocardiaceae</taxon>
        <taxon>Actinoalloteichus</taxon>
        <taxon>Actinoalloteichus cyanogriseus</taxon>
    </lineage>
</organism>
<dbReference type="PANTHER" id="PTHR43649">
    <property type="entry name" value="ARABINOSE-BINDING PROTEIN-RELATED"/>
    <property type="match status" value="1"/>
</dbReference>
<gene>
    <name evidence="2" type="ORF">G443_004890</name>
</gene>
<dbReference type="PANTHER" id="PTHR43649:SF30">
    <property type="entry name" value="ABC TRANSPORTER SUBSTRATE-BINDING PROTEIN"/>
    <property type="match status" value="1"/>
</dbReference>
<keyword evidence="3" id="KW-1185">Reference proteome</keyword>
<dbReference type="RefSeq" id="WP_162147329.1">
    <property type="nucleotide sequence ID" value="NZ_AUBJ02000001.1"/>
</dbReference>
<proteinExistence type="predicted"/>
<dbReference type="EMBL" id="AUBJ02000001">
    <property type="protein sequence ID" value="MCP2334620.1"/>
    <property type="molecule type" value="Genomic_DNA"/>
</dbReference>
<dbReference type="PROSITE" id="PS51257">
    <property type="entry name" value="PROKAR_LIPOPROTEIN"/>
    <property type="match status" value="1"/>
</dbReference>
<reference evidence="2 3" key="1">
    <citation type="submission" date="2022-06" db="EMBL/GenBank/DDBJ databases">
        <title>Genomic Encyclopedia of Type Strains, Phase I: the one thousand microbial genomes (KMG-I) project.</title>
        <authorList>
            <person name="Kyrpides N."/>
        </authorList>
    </citation>
    <scope>NUCLEOTIDE SEQUENCE [LARGE SCALE GENOMIC DNA]</scope>
    <source>
        <strain evidence="2 3">DSM 43889</strain>
    </source>
</reference>
<protein>
    <submittedName>
        <fullName evidence="2">Multiple sugar transport system substrate-binding protein</fullName>
    </submittedName>
</protein>
<dbReference type="Pfam" id="PF01547">
    <property type="entry name" value="SBP_bac_1"/>
    <property type="match status" value="1"/>
</dbReference>